<dbReference type="InterPro" id="IPR002355">
    <property type="entry name" value="Cu_oxidase_Cu_BS"/>
</dbReference>
<dbReference type="PROSITE" id="PS00079">
    <property type="entry name" value="MULTICOPPER_OXIDASE1"/>
    <property type="match status" value="1"/>
</dbReference>
<evidence type="ECO:0000259" key="11">
    <source>
        <dbReference type="Pfam" id="PF07732"/>
    </source>
</evidence>
<name>C7ZIS7_FUSV7</name>
<feature type="domain" description="Plastocyanin-like" evidence="9">
    <location>
        <begin position="189"/>
        <end position="335"/>
    </location>
</feature>
<evidence type="ECO:0000256" key="6">
    <source>
        <dbReference type="ARBA" id="ARBA00023180"/>
    </source>
</evidence>
<dbReference type="InterPro" id="IPR008972">
    <property type="entry name" value="Cupredoxin"/>
</dbReference>
<feature type="region of interest" description="Disordered" evidence="7">
    <location>
        <begin position="1"/>
        <end position="29"/>
    </location>
</feature>
<dbReference type="PROSITE" id="PS00080">
    <property type="entry name" value="MULTICOPPER_OXIDASE2"/>
    <property type="match status" value="1"/>
</dbReference>
<dbReference type="InterPro" id="IPR001117">
    <property type="entry name" value="Cu-oxidase_2nd"/>
</dbReference>
<dbReference type="HOGENOM" id="CLU_006504_7_2_1"/>
<evidence type="ECO:0008006" key="14">
    <source>
        <dbReference type="Google" id="ProtNLM"/>
    </source>
</evidence>
<dbReference type="GO" id="GO:0016491">
    <property type="term" value="F:oxidoreductase activity"/>
    <property type="evidence" value="ECO:0007669"/>
    <property type="project" value="UniProtKB-KW"/>
</dbReference>
<dbReference type="AlphaFoldDB" id="C7ZIS7"/>
<dbReference type="PANTHER" id="PTHR11709">
    <property type="entry name" value="MULTI-COPPER OXIDASE"/>
    <property type="match status" value="1"/>
</dbReference>
<gene>
    <name evidence="12" type="ORF">NECHADRAFT_53037</name>
</gene>
<accession>C7ZIS7</accession>
<evidence type="ECO:0000313" key="13">
    <source>
        <dbReference type="Proteomes" id="UP000005206"/>
    </source>
</evidence>
<dbReference type="CDD" id="cd04205">
    <property type="entry name" value="CuRO_2_LCC_like"/>
    <property type="match status" value="1"/>
</dbReference>
<dbReference type="InParanoid" id="C7ZIS7"/>
<dbReference type="OrthoDB" id="2121828at2759"/>
<feature type="compositionally biased region" description="Basic and acidic residues" evidence="7">
    <location>
        <begin position="1"/>
        <end position="11"/>
    </location>
</feature>
<protein>
    <recommendedName>
        <fullName evidence="14">Multicopper oxidase</fullName>
    </recommendedName>
</protein>
<dbReference type="PANTHER" id="PTHR11709:SF394">
    <property type="entry name" value="FI03373P-RELATED"/>
    <property type="match status" value="1"/>
</dbReference>
<dbReference type="InterPro" id="IPR011706">
    <property type="entry name" value="Cu-oxidase_C"/>
</dbReference>
<keyword evidence="13" id="KW-1185">Reference proteome</keyword>
<dbReference type="Pfam" id="PF00394">
    <property type="entry name" value="Cu-oxidase"/>
    <property type="match status" value="1"/>
</dbReference>
<keyword evidence="8" id="KW-0472">Membrane</keyword>
<evidence type="ECO:0000256" key="8">
    <source>
        <dbReference type="SAM" id="Phobius"/>
    </source>
</evidence>
<dbReference type="Pfam" id="PF07731">
    <property type="entry name" value="Cu-oxidase_2"/>
    <property type="match status" value="1"/>
</dbReference>
<dbReference type="OMA" id="HGHHFYI"/>
<dbReference type="VEuPathDB" id="FungiDB:NECHADRAFT_53037"/>
<proteinExistence type="inferred from homology"/>
<keyword evidence="4" id="KW-0560">Oxidoreductase</keyword>
<sequence length="582" mass="64912">MVAHDEEHDGLLDEFELQDEDPKTRPNSSHRTVRRWARFVRRRVWCLIAVVVAIALLCILGAAFSSRGTLKALKGPEEGGRLGIRLHPEEHASRPPATLSFNWTITAGLRSPDGVQKRVYLVNDEFPGPTIEARSGDRLVLQIRNSLEEEGVSLHWHGLRMKHQNLMDADGLWGGLIVHSPREENPPPEDYLVMVSDWFHRNQTEILAWYADASSRGNEPVPDSLLVNGRGRFNCSMAVPARPVVCSQIAAHELAPLLNPSREKAMRLRFVNTGSVAGFSVQIDGATMHPVRVDGGFSVHAEASESIGIIYPGERVDVDVKWIKDYPGDHWLSIDLDSENFGYPNPALNPTQIFPIIGETSRESKHREQHAPSNTRALDLQNVTAATRVSDIPPRAKETFVFYAKTEKLAHLDYQPVGFINHTSWKPQSRPLLSQNRTAWDENQLVPFIGLSSTEPTRVDIVINNLDDGAHPFHLHGHSFYVLSSYRDEGRGGWGSYNPYSGDQPPNGLNLDFPLRKDTVSVPRRGHVVLALVADNPGIWILHCHMLVHMARGMAMALHVGDVQDVEHVISADLMAGELCGR</sequence>
<dbReference type="RefSeq" id="XP_003041791.1">
    <property type="nucleotide sequence ID" value="XM_003041745.1"/>
</dbReference>
<evidence type="ECO:0000313" key="12">
    <source>
        <dbReference type="EMBL" id="EEU36078.1"/>
    </source>
</evidence>
<keyword evidence="8" id="KW-0812">Transmembrane</keyword>
<evidence type="ECO:0000256" key="5">
    <source>
        <dbReference type="ARBA" id="ARBA00023008"/>
    </source>
</evidence>
<keyword evidence="6" id="KW-0325">Glycoprotein</keyword>
<dbReference type="Gene3D" id="2.60.40.420">
    <property type="entry name" value="Cupredoxins - blue copper proteins"/>
    <property type="match status" value="3"/>
</dbReference>
<evidence type="ECO:0000256" key="2">
    <source>
        <dbReference type="ARBA" id="ARBA00022723"/>
    </source>
</evidence>
<dbReference type="KEGG" id="nhe:NECHADRAFT_53037"/>
<keyword evidence="8" id="KW-1133">Transmembrane helix</keyword>
<dbReference type="Pfam" id="PF07732">
    <property type="entry name" value="Cu-oxidase_3"/>
    <property type="match status" value="1"/>
</dbReference>
<dbReference type="InterPro" id="IPR045087">
    <property type="entry name" value="Cu-oxidase_fam"/>
</dbReference>
<dbReference type="GeneID" id="9674118"/>
<evidence type="ECO:0000256" key="7">
    <source>
        <dbReference type="SAM" id="MobiDB-lite"/>
    </source>
</evidence>
<dbReference type="SUPFAM" id="SSF49503">
    <property type="entry name" value="Cupredoxins"/>
    <property type="match status" value="3"/>
</dbReference>
<dbReference type="eggNOG" id="KOG1263">
    <property type="taxonomic scope" value="Eukaryota"/>
</dbReference>
<evidence type="ECO:0000256" key="1">
    <source>
        <dbReference type="ARBA" id="ARBA00010609"/>
    </source>
</evidence>
<keyword evidence="5" id="KW-0186">Copper</keyword>
<evidence type="ECO:0000259" key="9">
    <source>
        <dbReference type="Pfam" id="PF00394"/>
    </source>
</evidence>
<evidence type="ECO:0000256" key="4">
    <source>
        <dbReference type="ARBA" id="ARBA00023002"/>
    </source>
</evidence>
<dbReference type="GO" id="GO:0005507">
    <property type="term" value="F:copper ion binding"/>
    <property type="evidence" value="ECO:0007669"/>
    <property type="project" value="InterPro"/>
</dbReference>
<dbReference type="Proteomes" id="UP000005206">
    <property type="component" value="Chromosome 12"/>
</dbReference>
<keyword evidence="3" id="KW-0732">Signal</keyword>
<comment type="similarity">
    <text evidence="1">Belongs to the multicopper oxidase family.</text>
</comment>
<organism evidence="12 13">
    <name type="scientific">Fusarium vanettenii (strain ATCC MYA-4622 / CBS 123669 / FGSC 9596 / NRRL 45880 / 77-13-4)</name>
    <name type="common">Fusarium solani subsp. pisi</name>
    <dbReference type="NCBI Taxonomy" id="660122"/>
    <lineage>
        <taxon>Eukaryota</taxon>
        <taxon>Fungi</taxon>
        <taxon>Dikarya</taxon>
        <taxon>Ascomycota</taxon>
        <taxon>Pezizomycotina</taxon>
        <taxon>Sordariomycetes</taxon>
        <taxon>Hypocreomycetidae</taxon>
        <taxon>Hypocreales</taxon>
        <taxon>Nectriaceae</taxon>
        <taxon>Fusarium</taxon>
        <taxon>Fusarium solani species complex</taxon>
        <taxon>Fusarium vanettenii</taxon>
    </lineage>
</organism>
<evidence type="ECO:0000259" key="10">
    <source>
        <dbReference type="Pfam" id="PF07731"/>
    </source>
</evidence>
<dbReference type="InterPro" id="IPR033138">
    <property type="entry name" value="Cu_oxidase_CS"/>
</dbReference>
<dbReference type="CDD" id="cd13910">
    <property type="entry name" value="CuRO_3_MCO_like_4"/>
    <property type="match status" value="1"/>
</dbReference>
<feature type="domain" description="Plastocyanin-like" evidence="11">
    <location>
        <begin position="108"/>
        <end position="168"/>
    </location>
</feature>
<dbReference type="STRING" id="660122.C7ZIS7"/>
<feature type="domain" description="Plastocyanin-like" evidence="10">
    <location>
        <begin position="453"/>
        <end position="561"/>
    </location>
</feature>
<evidence type="ECO:0000256" key="3">
    <source>
        <dbReference type="ARBA" id="ARBA00022729"/>
    </source>
</evidence>
<dbReference type="InterPro" id="IPR011707">
    <property type="entry name" value="Cu-oxidase-like_N"/>
</dbReference>
<feature type="transmembrane region" description="Helical" evidence="8">
    <location>
        <begin position="44"/>
        <end position="64"/>
    </location>
</feature>
<keyword evidence="2" id="KW-0479">Metal-binding</keyword>
<dbReference type="EMBL" id="GG698931">
    <property type="protein sequence ID" value="EEU36078.1"/>
    <property type="molecule type" value="Genomic_DNA"/>
</dbReference>
<reference evidence="12 13" key="1">
    <citation type="journal article" date="2009" name="PLoS Genet.">
        <title>The genome of Nectria haematococca: contribution of supernumerary chromosomes to gene expansion.</title>
        <authorList>
            <person name="Coleman J.J."/>
            <person name="Rounsley S.D."/>
            <person name="Rodriguez-Carres M."/>
            <person name="Kuo A."/>
            <person name="Wasmann C.C."/>
            <person name="Grimwood J."/>
            <person name="Schmutz J."/>
            <person name="Taga M."/>
            <person name="White G.J."/>
            <person name="Zhou S."/>
            <person name="Schwartz D.C."/>
            <person name="Freitag M."/>
            <person name="Ma L.J."/>
            <person name="Danchin E.G."/>
            <person name="Henrissat B."/>
            <person name="Coutinho P.M."/>
            <person name="Nelson D.R."/>
            <person name="Straney D."/>
            <person name="Napoli C.A."/>
            <person name="Barker B.M."/>
            <person name="Gribskov M."/>
            <person name="Rep M."/>
            <person name="Kroken S."/>
            <person name="Molnar I."/>
            <person name="Rensing C."/>
            <person name="Kennell J.C."/>
            <person name="Zamora J."/>
            <person name="Farman M.L."/>
            <person name="Selker E.U."/>
            <person name="Salamov A."/>
            <person name="Shapiro H."/>
            <person name="Pangilinan J."/>
            <person name="Lindquist E."/>
            <person name="Lamers C."/>
            <person name="Grigoriev I.V."/>
            <person name="Geiser D.M."/>
            <person name="Covert S.F."/>
            <person name="Temporini E."/>
            <person name="Vanetten H.D."/>
        </authorList>
    </citation>
    <scope>NUCLEOTIDE SEQUENCE [LARGE SCALE GENOMIC DNA]</scope>
    <source>
        <strain evidence="13">ATCC MYA-4622 / CBS 123669 / FGSC 9596 / NRRL 45880 / 77-13-4</strain>
    </source>
</reference>